<dbReference type="PATRIC" id="fig|401562.4.peg.4957"/>
<dbReference type="EMBL" id="LDQA01000091">
    <property type="protein sequence ID" value="KTR02061.1"/>
    <property type="molecule type" value="Genomic_DNA"/>
</dbReference>
<name>A0A175RFC0_9HYPH</name>
<evidence type="ECO:0000313" key="1">
    <source>
        <dbReference type="EMBL" id="KTR02061.1"/>
    </source>
</evidence>
<gene>
    <name evidence="1" type="ORF">NS365_22530</name>
</gene>
<reference evidence="1 2" key="1">
    <citation type="journal article" date="2016" name="Front. Microbiol.">
        <title>Genomic Resource of Rice Seed Associated Bacteria.</title>
        <authorList>
            <person name="Midha S."/>
            <person name="Bansal K."/>
            <person name="Sharma S."/>
            <person name="Kumar N."/>
            <person name="Patil P.P."/>
            <person name="Chaudhry V."/>
            <person name="Patil P.B."/>
        </authorList>
    </citation>
    <scope>NUCLEOTIDE SEQUENCE [LARGE SCALE GENOMIC DNA]</scope>
    <source>
        <strain evidence="1 2">NS365</strain>
    </source>
</reference>
<comment type="caution">
    <text evidence="1">The sequence shown here is derived from an EMBL/GenBank/DDBJ whole genome shotgun (WGS) entry which is preliminary data.</text>
</comment>
<protein>
    <submittedName>
        <fullName evidence="1">Uncharacterized protein</fullName>
    </submittedName>
</protein>
<evidence type="ECO:0000313" key="2">
    <source>
        <dbReference type="Proteomes" id="UP000078529"/>
    </source>
</evidence>
<accession>A0A175RFC0</accession>
<dbReference type="RefSeq" id="WP_058602531.1">
    <property type="nucleotide sequence ID" value="NZ_LDQA01000091.1"/>
</dbReference>
<keyword evidence="2" id="KW-1185">Reference proteome</keyword>
<sequence length="63" mass="7257">MAKSLTSAGVSPEMLHEMARRVERLTVSRRDPEAFFVERSEIADALRKEAWKAEREARETPRA</sequence>
<organism evidence="1 2">
    <name type="scientific">Aureimonas ureilytica</name>
    <dbReference type="NCBI Taxonomy" id="401562"/>
    <lineage>
        <taxon>Bacteria</taxon>
        <taxon>Pseudomonadati</taxon>
        <taxon>Pseudomonadota</taxon>
        <taxon>Alphaproteobacteria</taxon>
        <taxon>Hyphomicrobiales</taxon>
        <taxon>Aurantimonadaceae</taxon>
        <taxon>Aureimonas</taxon>
    </lineage>
</organism>
<proteinExistence type="predicted"/>
<dbReference type="Proteomes" id="UP000078529">
    <property type="component" value="Unassembled WGS sequence"/>
</dbReference>
<dbReference type="AlphaFoldDB" id="A0A175RFC0"/>